<keyword evidence="3" id="KW-1185">Reference proteome</keyword>
<reference evidence="2 3" key="1">
    <citation type="submission" date="2018-07" db="EMBL/GenBank/DDBJ databases">
        <title>Genomic Encyclopedia of Type Strains, Phase III (KMG-III): the genomes of soil and plant-associated and newly described type strains.</title>
        <authorList>
            <person name="Whitman W."/>
        </authorList>
    </citation>
    <scope>NUCLEOTIDE SEQUENCE [LARGE SCALE GENOMIC DNA]</scope>
    <source>
        <strain evidence="2 3">CECT 8575</strain>
    </source>
</reference>
<dbReference type="RefSeq" id="WP_114452322.1">
    <property type="nucleotide sequence ID" value="NZ_QPJC01000003.1"/>
</dbReference>
<dbReference type="OrthoDB" id="33091at2"/>
<dbReference type="Proteomes" id="UP000253495">
    <property type="component" value="Unassembled WGS sequence"/>
</dbReference>
<name>A0A368VVH3_9ACTN</name>
<accession>A0A368VVH3</accession>
<proteinExistence type="inferred from homology"/>
<comment type="similarity">
    <text evidence="1">Belongs to the phD/YefM antitoxin family.</text>
</comment>
<evidence type="ECO:0000256" key="1">
    <source>
        <dbReference type="ARBA" id="ARBA00009981"/>
    </source>
</evidence>
<organism evidence="2 3">
    <name type="scientific">Halopolyspora algeriensis</name>
    <dbReference type="NCBI Taxonomy" id="1500506"/>
    <lineage>
        <taxon>Bacteria</taxon>
        <taxon>Bacillati</taxon>
        <taxon>Actinomycetota</taxon>
        <taxon>Actinomycetes</taxon>
        <taxon>Actinomycetes incertae sedis</taxon>
        <taxon>Halopolyspora</taxon>
    </lineage>
</organism>
<dbReference type="NCBIfam" id="TIGR01552">
    <property type="entry name" value="phd_fam"/>
    <property type="match status" value="1"/>
</dbReference>
<gene>
    <name evidence="2" type="ORF">DFQ14_103169</name>
</gene>
<sequence length="84" mass="9220">MNHPITQRELRNDSGAVLEAVEEGESFIVTRNGTPVAQLNPLKPRAFVTRDELAEIAAEEPALDSAEFFADLDRIVDQDGLLGE</sequence>
<comment type="caution">
    <text evidence="2">The sequence shown here is derived from an EMBL/GenBank/DDBJ whole genome shotgun (WGS) entry which is preliminary data.</text>
</comment>
<protein>
    <submittedName>
        <fullName evidence="2">Prevent-host-death family protein</fullName>
    </submittedName>
</protein>
<evidence type="ECO:0000313" key="2">
    <source>
        <dbReference type="EMBL" id="RCW45203.1"/>
    </source>
</evidence>
<dbReference type="EMBL" id="QPJC01000003">
    <property type="protein sequence ID" value="RCW45203.1"/>
    <property type="molecule type" value="Genomic_DNA"/>
</dbReference>
<dbReference type="SUPFAM" id="SSF143120">
    <property type="entry name" value="YefM-like"/>
    <property type="match status" value="1"/>
</dbReference>
<dbReference type="InterPro" id="IPR036165">
    <property type="entry name" value="YefM-like_sf"/>
</dbReference>
<evidence type="ECO:0000313" key="3">
    <source>
        <dbReference type="Proteomes" id="UP000253495"/>
    </source>
</evidence>
<dbReference type="Gene3D" id="3.40.1620.10">
    <property type="entry name" value="YefM-like domain"/>
    <property type="match status" value="1"/>
</dbReference>
<dbReference type="AlphaFoldDB" id="A0A368VVH3"/>